<protein>
    <submittedName>
        <fullName evidence="3">MBL fold metallo-hydrolase</fullName>
    </submittedName>
</protein>
<dbReference type="Pfam" id="PF00753">
    <property type="entry name" value="Lactamase_B"/>
    <property type="match status" value="1"/>
</dbReference>
<dbReference type="PANTHER" id="PTHR42951">
    <property type="entry name" value="METALLO-BETA-LACTAMASE DOMAIN-CONTAINING"/>
    <property type="match status" value="1"/>
</dbReference>
<proteinExistence type="inferred from homology"/>
<accession>A0ABU9EBL8</accession>
<dbReference type="InterPro" id="IPR006311">
    <property type="entry name" value="TAT_signal"/>
</dbReference>
<comment type="similarity">
    <text evidence="1">Belongs to the metallo-beta-lactamase superfamily. Class-B beta-lactamase family.</text>
</comment>
<dbReference type="InterPro" id="IPR036866">
    <property type="entry name" value="RibonucZ/Hydroxyglut_hydro"/>
</dbReference>
<feature type="domain" description="Metallo-beta-lactamase" evidence="2">
    <location>
        <begin position="57"/>
        <end position="233"/>
    </location>
</feature>
<gene>
    <name evidence="3" type="ORF">WI372_10245</name>
</gene>
<organism evidence="3 4">
    <name type="scientific">Gaopeijia maritima</name>
    <dbReference type="NCBI Taxonomy" id="3119007"/>
    <lineage>
        <taxon>Bacteria</taxon>
        <taxon>Pseudomonadati</taxon>
        <taxon>Gemmatimonadota</taxon>
        <taxon>Longimicrobiia</taxon>
        <taxon>Gaopeijiales</taxon>
        <taxon>Gaopeijiaceae</taxon>
        <taxon>Gaopeijia</taxon>
    </lineage>
</organism>
<dbReference type="Proteomes" id="UP001484239">
    <property type="component" value="Unassembled WGS sequence"/>
</dbReference>
<dbReference type="Gene3D" id="3.60.15.10">
    <property type="entry name" value="Ribonuclease Z/Hydroxyacylglutathione hydrolase-like"/>
    <property type="match status" value="1"/>
</dbReference>
<comment type="caution">
    <text evidence="3">The sequence shown here is derived from an EMBL/GenBank/DDBJ whole genome shotgun (WGS) entry which is preliminary data.</text>
</comment>
<dbReference type="PANTHER" id="PTHR42951:SF4">
    <property type="entry name" value="ACYL-COENZYME A THIOESTERASE MBLAC2"/>
    <property type="match status" value="1"/>
</dbReference>
<reference evidence="3 4" key="1">
    <citation type="submission" date="2024-02" db="EMBL/GenBank/DDBJ databases">
        <title>A novel Gemmatimonadota bacterium.</title>
        <authorList>
            <person name="Du Z.-J."/>
            <person name="Ye Y.-Q."/>
        </authorList>
    </citation>
    <scope>NUCLEOTIDE SEQUENCE [LARGE SCALE GENOMIC DNA]</scope>
    <source>
        <strain evidence="3 4">DH-20</strain>
    </source>
</reference>
<dbReference type="EMBL" id="JBBHLI010000005">
    <property type="protein sequence ID" value="MEK9501355.1"/>
    <property type="molecule type" value="Genomic_DNA"/>
</dbReference>
<evidence type="ECO:0000313" key="4">
    <source>
        <dbReference type="Proteomes" id="UP001484239"/>
    </source>
</evidence>
<dbReference type="InterPro" id="IPR001279">
    <property type="entry name" value="Metallo-B-lactamas"/>
</dbReference>
<sequence length="309" mass="32732">MSPSRREFLAATAALAAGSALRPGAAVASLGRPLGTSHRRDFTELRDNVGFFTERGGTIGWLVNGDGVAVVDSQFPEQAQNCIAGLAERSGERAVDLLLNTHHHGDHSAGNIAFRGVTDTVVAHRQAAEHMRNPPGGSAPEDQYFPTTTFDDAFTTDVGAERIHARHFGPAHTSGDAVVTFERANVAHMGDLMFHLRHPVVDRAAGATLRGWMEVLRAAVDAHDGDTIYIFGHAAPDQPVTGGADALLAFREYLGGVLAFVEAQVAAGRGPDEIAGMRDPLPGFEQYGDFGQPGGRNPLDVAILEVTEG</sequence>
<dbReference type="SUPFAM" id="SSF56281">
    <property type="entry name" value="Metallo-hydrolase/oxidoreductase"/>
    <property type="match status" value="1"/>
</dbReference>
<dbReference type="SMART" id="SM00849">
    <property type="entry name" value="Lactamase_B"/>
    <property type="match status" value="1"/>
</dbReference>
<keyword evidence="4" id="KW-1185">Reference proteome</keyword>
<name>A0ABU9EBL8_9BACT</name>
<evidence type="ECO:0000256" key="1">
    <source>
        <dbReference type="ARBA" id="ARBA00005250"/>
    </source>
</evidence>
<dbReference type="RefSeq" id="WP_405275899.1">
    <property type="nucleotide sequence ID" value="NZ_CP144380.1"/>
</dbReference>
<dbReference type="PROSITE" id="PS51318">
    <property type="entry name" value="TAT"/>
    <property type="match status" value="1"/>
</dbReference>
<evidence type="ECO:0000313" key="3">
    <source>
        <dbReference type="EMBL" id="MEK9501355.1"/>
    </source>
</evidence>
<dbReference type="InterPro" id="IPR050855">
    <property type="entry name" value="NDM-1-like"/>
</dbReference>
<evidence type="ECO:0000259" key="2">
    <source>
        <dbReference type="SMART" id="SM00849"/>
    </source>
</evidence>